<dbReference type="RefSeq" id="WP_276662555.1">
    <property type="nucleotide sequence ID" value="NZ_SSFD01000388.1"/>
</dbReference>
<reference evidence="1 2" key="1">
    <citation type="submission" date="2018-09" db="EMBL/GenBank/DDBJ databases">
        <title>Metagenome Assembled Genomes from an Advanced Water Purification Facility.</title>
        <authorList>
            <person name="Stamps B.W."/>
            <person name="Spear J.R."/>
        </authorList>
    </citation>
    <scope>NUCLEOTIDE SEQUENCE [LARGE SCALE GENOMIC DNA]</scope>
    <source>
        <strain evidence="1">Bin_27_1</strain>
    </source>
</reference>
<dbReference type="PANTHER" id="PTHR38043">
    <property type="entry name" value="PROTEIN HEMX"/>
    <property type="match status" value="1"/>
</dbReference>
<dbReference type="EMBL" id="SSFD01000388">
    <property type="protein sequence ID" value="TXH78482.1"/>
    <property type="molecule type" value="Genomic_DNA"/>
</dbReference>
<name>A0A5C7S5C8_THASP</name>
<dbReference type="InterPro" id="IPR007470">
    <property type="entry name" value="HemX"/>
</dbReference>
<evidence type="ECO:0000313" key="1">
    <source>
        <dbReference type="EMBL" id="TXH78482.1"/>
    </source>
</evidence>
<protein>
    <recommendedName>
        <fullName evidence="3">Heme biosynthesis operon protein HemX</fullName>
    </recommendedName>
</protein>
<gene>
    <name evidence="1" type="ORF">E6Q80_22600</name>
</gene>
<dbReference type="PANTHER" id="PTHR38043:SF1">
    <property type="entry name" value="PROTEIN HEMX"/>
    <property type="match status" value="1"/>
</dbReference>
<evidence type="ECO:0008006" key="3">
    <source>
        <dbReference type="Google" id="ProtNLM"/>
    </source>
</evidence>
<dbReference type="Pfam" id="PF04375">
    <property type="entry name" value="HemX"/>
    <property type="match status" value="1"/>
</dbReference>
<dbReference type="Proteomes" id="UP000321192">
    <property type="component" value="Unassembled WGS sequence"/>
</dbReference>
<dbReference type="AlphaFoldDB" id="A0A5C7S5C8"/>
<organism evidence="1 2">
    <name type="scientific">Thauera aminoaromatica</name>
    <dbReference type="NCBI Taxonomy" id="164330"/>
    <lineage>
        <taxon>Bacteria</taxon>
        <taxon>Pseudomonadati</taxon>
        <taxon>Pseudomonadota</taxon>
        <taxon>Betaproteobacteria</taxon>
        <taxon>Rhodocyclales</taxon>
        <taxon>Zoogloeaceae</taxon>
        <taxon>Thauera</taxon>
    </lineage>
</organism>
<comment type="caution">
    <text evidence="1">The sequence shown here is derived from an EMBL/GenBank/DDBJ whole genome shotgun (WGS) entry which is preliminary data.</text>
</comment>
<evidence type="ECO:0000313" key="2">
    <source>
        <dbReference type="Proteomes" id="UP000321192"/>
    </source>
</evidence>
<accession>A0A5C7S5C8</accession>
<proteinExistence type="predicted"/>
<sequence length="371" mass="40843">MSSEIPSLPPLEAAQPAAPAQAVSSAWRRPSAVIAAIALALLGWQWMETRGRLAELQEELARRLSEGDSVAREALVLTRKNQENLQDLQNKLGVLDARFSETQGQQLALEAMYQEFSRTRDDRVLSEVEQAVTIAAQQLQLAGNIQNALAALQTADARLASVDRPQWLSVRKALAEDIESLRALPQVDSAGVALRLETLMGRLDGLPLAFEARPKALPPPRESEAGWLSALWLDFWNEFSQLVRIERMDRPDPALLAPSNAVFLRENLKLRLMNARLALLTRDGNTFREDMRLSASWLDRYFDVRNAAVAAARDELMALQKSPVGADLPPLLASQNALRAVLSRLERRVDAVPAAPAAPAPKAAARPARKN</sequence>